<keyword evidence="1" id="KW-1133">Transmembrane helix</keyword>
<protein>
    <recommendedName>
        <fullName evidence="4">Lipoprotein</fullName>
    </recommendedName>
</protein>
<keyword evidence="1" id="KW-0472">Membrane</keyword>
<comment type="caution">
    <text evidence="2">The sequence shown here is derived from an EMBL/GenBank/DDBJ whole genome shotgun (WGS) entry which is preliminary data.</text>
</comment>
<proteinExistence type="predicted"/>
<evidence type="ECO:0008006" key="4">
    <source>
        <dbReference type="Google" id="ProtNLM"/>
    </source>
</evidence>
<name>A0ABD4A598_9BACI</name>
<evidence type="ECO:0000256" key="1">
    <source>
        <dbReference type="SAM" id="Phobius"/>
    </source>
</evidence>
<evidence type="ECO:0000313" key="3">
    <source>
        <dbReference type="Proteomes" id="UP000032076"/>
    </source>
</evidence>
<organism evidence="2 3">
    <name type="scientific">Caldibacillus thermoamylovorans</name>
    <dbReference type="NCBI Taxonomy" id="35841"/>
    <lineage>
        <taxon>Bacteria</taxon>
        <taxon>Bacillati</taxon>
        <taxon>Bacillota</taxon>
        <taxon>Bacilli</taxon>
        <taxon>Bacillales</taxon>
        <taxon>Bacillaceae</taxon>
        <taxon>Caldibacillus</taxon>
    </lineage>
</organism>
<gene>
    <name evidence="2" type="ORF">B4167_0678</name>
</gene>
<dbReference type="Proteomes" id="UP000032076">
    <property type="component" value="Unassembled WGS sequence"/>
</dbReference>
<keyword evidence="1" id="KW-0812">Transmembrane</keyword>
<dbReference type="AlphaFoldDB" id="A0ABD4A598"/>
<feature type="transmembrane region" description="Helical" evidence="1">
    <location>
        <begin position="6"/>
        <end position="26"/>
    </location>
</feature>
<sequence length="46" mass="5420">MKLPFLFSLLFVLPVVKLFGCSFFLNHIKMEKKNRKVDGIGKMFTR</sequence>
<reference evidence="2 3" key="1">
    <citation type="submission" date="2015-01" db="EMBL/GenBank/DDBJ databases">
        <title>Draft Genome Sequences of Four Bacillus thermoamylovorans Strains, Isolated From Food Products.</title>
        <authorList>
            <person name="Krawcyk A.O."/>
            <person name="Berendsen E.M."/>
            <person name="Eijlander R.T."/>
            <person name="de Jong A."/>
            <person name="Wells-Bennik M."/>
            <person name="Kuipers O.P."/>
        </authorList>
    </citation>
    <scope>NUCLEOTIDE SEQUENCE [LARGE SCALE GENOMIC DNA]</scope>
    <source>
        <strain evidence="2 3">B4167</strain>
    </source>
</reference>
<dbReference type="EMBL" id="JXLU01000096">
    <property type="protein sequence ID" value="KIO72350.1"/>
    <property type="molecule type" value="Genomic_DNA"/>
</dbReference>
<evidence type="ECO:0000313" key="2">
    <source>
        <dbReference type="EMBL" id="KIO72350.1"/>
    </source>
</evidence>
<accession>A0ABD4A598</accession>